<accession>A0AAW9QNP9</accession>
<comment type="caution">
    <text evidence="1">The sequence shown here is derived from an EMBL/GenBank/DDBJ whole genome shotgun (WGS) entry which is preliminary data.</text>
</comment>
<gene>
    <name evidence="1" type="ORF">V0288_19950</name>
</gene>
<organism evidence="1 2">
    <name type="scientific">Pannus brasiliensis CCIBt3594</name>
    <dbReference type="NCBI Taxonomy" id="1427578"/>
    <lineage>
        <taxon>Bacteria</taxon>
        <taxon>Bacillati</taxon>
        <taxon>Cyanobacteriota</taxon>
        <taxon>Cyanophyceae</taxon>
        <taxon>Oscillatoriophycideae</taxon>
        <taxon>Chroococcales</taxon>
        <taxon>Microcystaceae</taxon>
        <taxon>Pannus</taxon>
    </lineage>
</organism>
<dbReference type="RefSeq" id="WP_332866897.1">
    <property type="nucleotide sequence ID" value="NZ_JBAFSM010000048.1"/>
</dbReference>
<name>A0AAW9QNP9_9CHRO</name>
<reference evidence="1 2" key="1">
    <citation type="submission" date="2024-01" db="EMBL/GenBank/DDBJ databases">
        <title>Genomic insights into the taxonomy and metabolism of the cyanobacterium Pannus brasiliensis CCIBt3594.</title>
        <authorList>
            <person name="Machado M."/>
            <person name="Botero N.B."/>
            <person name="Andreote A.P.D."/>
            <person name="Feitosa A.M.T."/>
            <person name="Popin R."/>
            <person name="Sivonen K."/>
            <person name="Fiore M.F."/>
        </authorList>
    </citation>
    <scope>NUCLEOTIDE SEQUENCE [LARGE SCALE GENOMIC DNA]</scope>
    <source>
        <strain evidence="1 2">CCIBt3594</strain>
    </source>
</reference>
<dbReference type="EMBL" id="JBAFSM010000048">
    <property type="protein sequence ID" value="MEG3439410.1"/>
    <property type="molecule type" value="Genomic_DNA"/>
</dbReference>
<dbReference type="AlphaFoldDB" id="A0AAW9QNP9"/>
<sequence length="60" mass="6719">MSLEIGHIVTVFGRARVRRAIPDRFTRVILLIPKRSPTVLGSAEPVFGSTANHKNNSYRD</sequence>
<evidence type="ECO:0000313" key="1">
    <source>
        <dbReference type="EMBL" id="MEG3439410.1"/>
    </source>
</evidence>
<evidence type="ECO:0000313" key="2">
    <source>
        <dbReference type="Proteomes" id="UP001328733"/>
    </source>
</evidence>
<keyword evidence="2" id="KW-1185">Reference proteome</keyword>
<dbReference type="Proteomes" id="UP001328733">
    <property type="component" value="Unassembled WGS sequence"/>
</dbReference>
<protein>
    <submittedName>
        <fullName evidence="1">Uncharacterized protein</fullName>
    </submittedName>
</protein>
<proteinExistence type="predicted"/>